<evidence type="ECO:0000256" key="9">
    <source>
        <dbReference type="SAM" id="MobiDB-lite"/>
    </source>
</evidence>
<feature type="region of interest" description="Disordered" evidence="9">
    <location>
        <begin position="99"/>
        <end position="121"/>
    </location>
</feature>
<feature type="transmembrane region" description="Helical" evidence="10">
    <location>
        <begin position="949"/>
        <end position="971"/>
    </location>
</feature>
<evidence type="ECO:0000256" key="3">
    <source>
        <dbReference type="ARBA" id="ARBA00020976"/>
    </source>
</evidence>
<keyword evidence="14" id="KW-1185">Reference proteome</keyword>
<keyword evidence="6" id="KW-0333">Golgi apparatus</keyword>
<evidence type="ECO:0000259" key="11">
    <source>
        <dbReference type="Pfam" id="PF04136"/>
    </source>
</evidence>
<dbReference type="AlphaFoldDB" id="A0A0L6V6V9"/>
<evidence type="ECO:0000256" key="6">
    <source>
        <dbReference type="ARBA" id="ARBA00023034"/>
    </source>
</evidence>
<dbReference type="Proteomes" id="UP000037035">
    <property type="component" value="Unassembled WGS sequence"/>
</dbReference>
<reference evidence="13 14" key="1">
    <citation type="submission" date="2015-08" db="EMBL/GenBank/DDBJ databases">
        <title>Next Generation Sequencing and Analysis of the Genome of Puccinia sorghi L Schw, the Causal Agent of Maize Common Rust.</title>
        <authorList>
            <person name="Rochi L."/>
            <person name="Burguener G."/>
            <person name="Darino M."/>
            <person name="Turjanski A."/>
            <person name="Kreff E."/>
            <person name="Dieguez M.J."/>
            <person name="Sacco F."/>
        </authorList>
    </citation>
    <scope>NUCLEOTIDE SEQUENCE [LARGE SCALE GENOMIC DNA]</scope>
    <source>
        <strain evidence="13 14">RO10H11247</strain>
    </source>
</reference>
<feature type="region of interest" description="Disordered" evidence="9">
    <location>
        <begin position="800"/>
        <end position="827"/>
    </location>
</feature>
<dbReference type="GO" id="GO:0006891">
    <property type="term" value="P:intra-Golgi vesicle-mediated transport"/>
    <property type="evidence" value="ECO:0007669"/>
    <property type="project" value="TreeGrafter"/>
</dbReference>
<organism evidence="13 14">
    <name type="scientific">Puccinia sorghi</name>
    <dbReference type="NCBI Taxonomy" id="27349"/>
    <lineage>
        <taxon>Eukaryota</taxon>
        <taxon>Fungi</taxon>
        <taxon>Dikarya</taxon>
        <taxon>Basidiomycota</taxon>
        <taxon>Pucciniomycotina</taxon>
        <taxon>Pucciniomycetes</taxon>
        <taxon>Pucciniales</taxon>
        <taxon>Pucciniaceae</taxon>
        <taxon>Puccinia</taxon>
    </lineage>
</organism>
<evidence type="ECO:0000259" key="12">
    <source>
        <dbReference type="Pfam" id="PF20671"/>
    </source>
</evidence>
<protein>
    <recommendedName>
        <fullName evidence="3">Conserved oligomeric Golgi complex subunit 3</fullName>
    </recommendedName>
    <alternativeName>
        <fullName evidence="8">Component of oligomeric Golgi complex 3</fullName>
    </alternativeName>
</protein>
<dbReference type="GO" id="GO:0017119">
    <property type="term" value="C:Golgi transport complex"/>
    <property type="evidence" value="ECO:0007669"/>
    <property type="project" value="TreeGrafter"/>
</dbReference>
<dbReference type="GO" id="GO:0007030">
    <property type="term" value="P:Golgi organization"/>
    <property type="evidence" value="ECO:0007669"/>
    <property type="project" value="TreeGrafter"/>
</dbReference>
<accession>A0A0L6V6V9</accession>
<feature type="compositionally biased region" description="Low complexity" evidence="9">
    <location>
        <begin position="104"/>
        <end position="116"/>
    </location>
</feature>
<dbReference type="EMBL" id="LAVV01007269">
    <property type="protein sequence ID" value="KNZ56498.1"/>
    <property type="molecule type" value="Genomic_DNA"/>
</dbReference>
<keyword evidence="10" id="KW-0812">Transmembrane</keyword>
<dbReference type="PANTHER" id="PTHR13302:SF8">
    <property type="entry name" value="CONSERVED OLIGOMERIC GOLGI COMPLEX SUBUNIT 3"/>
    <property type="match status" value="1"/>
</dbReference>
<dbReference type="GO" id="GO:0000139">
    <property type="term" value="C:Golgi membrane"/>
    <property type="evidence" value="ECO:0007669"/>
    <property type="project" value="UniProtKB-SubCell"/>
</dbReference>
<evidence type="ECO:0000313" key="14">
    <source>
        <dbReference type="Proteomes" id="UP000037035"/>
    </source>
</evidence>
<evidence type="ECO:0000256" key="7">
    <source>
        <dbReference type="ARBA" id="ARBA00023136"/>
    </source>
</evidence>
<dbReference type="Pfam" id="PF04136">
    <property type="entry name" value="COG3_N"/>
    <property type="match status" value="1"/>
</dbReference>
<dbReference type="STRING" id="27349.A0A0L6V6V9"/>
<comment type="caution">
    <text evidence="13">The sequence shown here is derived from an EMBL/GenBank/DDBJ whole genome shotgun (WGS) entry which is preliminary data.</text>
</comment>
<comment type="subcellular location">
    <subcellularLocation>
        <location evidence="1">Golgi apparatus membrane</location>
        <topology evidence="1">Peripheral membrane protein</topology>
    </subcellularLocation>
</comment>
<evidence type="ECO:0000256" key="8">
    <source>
        <dbReference type="ARBA" id="ARBA00031339"/>
    </source>
</evidence>
<dbReference type="OrthoDB" id="296793at2759"/>
<dbReference type="InterPro" id="IPR048320">
    <property type="entry name" value="COG3_N"/>
</dbReference>
<sequence length="995" mass="114290">MVSGLLSKVRSIIKARCTSDEQAIIIPLNSKRNGQEEKKMEQRINHEQQQNLIQRWDSLSPLSDIEKQSIHAIQKATNEKPLPTSITITNHHHHQIKLNNQLAPSSRPSSPSSSLRRSNKPLEFSSKLIQPPISSIDKFNDWFSTISSQIEADSESGYLNHLSVLSTYSDACDLLDQSIDDCRTCLNEIEANWKFVNENSKSLERSCQGMLDDQKILGSIATALSDRLAYFRRLDQAQRVLSRPGEAEIVNSLEFLPMIERLDLCLEFMKSNRHFRDADLYLVRFQQCLTRSMTLIKLYYTNQIKNLSRQVQEKLQQSSSAHKIEETLLYEKFQSLSEELRPLISQVEKRYLYDQDEYGALLIEFFSTWVSVRSQLLHARIKIEINRIQITHQQVPDLISLVTTGCNYMRSVCTAEWNLFKSYFPKTGEEELFVYLESLCDYLYDLLRPQILHEQKLDLLCDLATISNALIAMDSNLIEADQSRFKFSTLLKPILQDIQTRLVFRAQSIIQAEVANYQPKNEDLDYPNKLIQAEKRRQKDGLKSKRSQNSTTFVDHRHTPLKSRLPAQDVQETWYPTLRKTLWVLSRLHTYVNDAIFEDFAGEAVGICSESIIKASNMINSVLSQQASSTAPAMSSKMQANSIDRELFVIRHLLILKEMIRTLDVVQVERAVDLGPITDVLKEILNPSFKDSLIFKPLTLMSKLKNLNQSQIEFSQRMRYQKEQDSLYANDHHLTLNFDQFDQHITKTIDSKSELDSKLKRICQQFILKSSGLICSNSIEPFLTKCQNYLNLEATMGPPATSTSADALPPPGNGGGGSSGNTLNRNLGNQEWASQTNVLEVSQGFLSDLILGLNIFFNRVALYFHDDDHHDFNLINVLFPSLQEEILEKYRQFYSLIKFEFDWNIINTDEGDLQGTNSDEVASWPLPSSIHSSKKSSIGSLLLFDPLSIYRSFFIFSARIIYFLFPCLLSLEDTITYKNDSEYISEKWTYLSRSK</sequence>
<dbReference type="Pfam" id="PF20671">
    <property type="entry name" value="COG3_C"/>
    <property type="match status" value="1"/>
</dbReference>
<dbReference type="InterPro" id="IPR048685">
    <property type="entry name" value="COG3_C"/>
</dbReference>
<evidence type="ECO:0000313" key="13">
    <source>
        <dbReference type="EMBL" id="KNZ56498.1"/>
    </source>
</evidence>
<dbReference type="GO" id="GO:0006886">
    <property type="term" value="P:intracellular protein transport"/>
    <property type="evidence" value="ECO:0007669"/>
    <property type="project" value="InterPro"/>
</dbReference>
<feature type="region of interest" description="Disordered" evidence="9">
    <location>
        <begin position="536"/>
        <end position="558"/>
    </location>
</feature>
<gene>
    <name evidence="13" type="ORF">VP01_238g5</name>
</gene>
<keyword evidence="10" id="KW-1133">Transmembrane helix</keyword>
<keyword evidence="5" id="KW-0653">Protein transport</keyword>
<dbReference type="PANTHER" id="PTHR13302">
    <property type="entry name" value="CONSERVED OLIGOMERIC GOLGI COMPLEX COMPONENT 3"/>
    <property type="match status" value="1"/>
</dbReference>
<dbReference type="VEuPathDB" id="FungiDB:VP01_238g5"/>
<feature type="domain" description="Conserved oligomeric Golgi complex subunit 3 C-terminal" evidence="12">
    <location>
        <begin position="327"/>
        <end position="670"/>
    </location>
</feature>
<evidence type="ECO:0000256" key="10">
    <source>
        <dbReference type="SAM" id="Phobius"/>
    </source>
</evidence>
<comment type="similarity">
    <text evidence="2">Belongs to the COG3 family.</text>
</comment>
<keyword evidence="7 10" id="KW-0472">Membrane</keyword>
<evidence type="ECO:0000256" key="1">
    <source>
        <dbReference type="ARBA" id="ARBA00004395"/>
    </source>
</evidence>
<evidence type="ECO:0000256" key="2">
    <source>
        <dbReference type="ARBA" id="ARBA00009936"/>
    </source>
</evidence>
<dbReference type="InterPro" id="IPR007265">
    <property type="entry name" value="COG_su3"/>
</dbReference>
<evidence type="ECO:0000256" key="4">
    <source>
        <dbReference type="ARBA" id="ARBA00022448"/>
    </source>
</evidence>
<proteinExistence type="inferred from homology"/>
<feature type="domain" description="Conserved oligomeric Golgi complex subunit 3 N-terminal" evidence="11">
    <location>
        <begin position="161"/>
        <end position="306"/>
    </location>
</feature>
<keyword evidence="4" id="KW-0813">Transport</keyword>
<dbReference type="GO" id="GO:0005801">
    <property type="term" value="C:cis-Golgi network"/>
    <property type="evidence" value="ECO:0007669"/>
    <property type="project" value="InterPro"/>
</dbReference>
<name>A0A0L6V6V9_9BASI</name>
<evidence type="ECO:0000256" key="5">
    <source>
        <dbReference type="ARBA" id="ARBA00022927"/>
    </source>
</evidence>